<name>A0A3B9QUY0_9CORY</name>
<organism evidence="1 2">
    <name type="scientific">Corynebacterium variabile</name>
    <dbReference type="NCBI Taxonomy" id="1727"/>
    <lineage>
        <taxon>Bacteria</taxon>
        <taxon>Bacillati</taxon>
        <taxon>Actinomycetota</taxon>
        <taxon>Actinomycetes</taxon>
        <taxon>Mycobacteriales</taxon>
        <taxon>Corynebacteriaceae</taxon>
        <taxon>Corynebacterium</taxon>
    </lineage>
</organism>
<sequence>MAVAALVTATAEELLQALLRLWCGPGAVDDAVRSELIGQRQGPAECNLRGKPVLPGQVVSGLTEPREFQVLVVVLRGHLIR</sequence>
<comment type="caution">
    <text evidence="1">The sequence shown here is derived from an EMBL/GenBank/DDBJ whole genome shotgun (WGS) entry which is preliminary data.</text>
</comment>
<evidence type="ECO:0000313" key="1">
    <source>
        <dbReference type="EMBL" id="HAF72780.1"/>
    </source>
</evidence>
<protein>
    <submittedName>
        <fullName evidence="1">Uncharacterized protein</fullName>
    </submittedName>
</protein>
<dbReference type="AlphaFoldDB" id="A0A3B9QUY0"/>
<proteinExistence type="predicted"/>
<accession>A0A3B9QUY0</accession>
<gene>
    <name evidence="1" type="ORF">DCL06_07890</name>
</gene>
<reference evidence="1 2" key="1">
    <citation type="journal article" date="2018" name="Nat. Biotechnol.">
        <title>A standardized bacterial taxonomy based on genome phylogeny substantially revises the tree of life.</title>
        <authorList>
            <person name="Parks D.H."/>
            <person name="Chuvochina M."/>
            <person name="Waite D.W."/>
            <person name="Rinke C."/>
            <person name="Skarshewski A."/>
            <person name="Chaumeil P.A."/>
            <person name="Hugenholtz P."/>
        </authorList>
    </citation>
    <scope>NUCLEOTIDE SEQUENCE [LARGE SCALE GENOMIC DNA]</scope>
    <source>
        <strain evidence="1">UBA9851</strain>
    </source>
</reference>
<dbReference type="Proteomes" id="UP000260925">
    <property type="component" value="Unassembled WGS sequence"/>
</dbReference>
<evidence type="ECO:0000313" key="2">
    <source>
        <dbReference type="Proteomes" id="UP000260925"/>
    </source>
</evidence>
<dbReference type="EMBL" id="DMDD01000185">
    <property type="protein sequence ID" value="HAF72780.1"/>
    <property type="molecule type" value="Genomic_DNA"/>
</dbReference>